<dbReference type="EMBL" id="JAHRIQ010100090">
    <property type="protein sequence ID" value="MEQ2253815.1"/>
    <property type="molecule type" value="Genomic_DNA"/>
</dbReference>
<organism evidence="1 2">
    <name type="scientific">Ilyodon furcidens</name>
    <name type="common">goldbreast splitfin</name>
    <dbReference type="NCBI Taxonomy" id="33524"/>
    <lineage>
        <taxon>Eukaryota</taxon>
        <taxon>Metazoa</taxon>
        <taxon>Chordata</taxon>
        <taxon>Craniata</taxon>
        <taxon>Vertebrata</taxon>
        <taxon>Euteleostomi</taxon>
        <taxon>Actinopterygii</taxon>
        <taxon>Neopterygii</taxon>
        <taxon>Teleostei</taxon>
        <taxon>Neoteleostei</taxon>
        <taxon>Acanthomorphata</taxon>
        <taxon>Ovalentaria</taxon>
        <taxon>Atherinomorphae</taxon>
        <taxon>Cyprinodontiformes</taxon>
        <taxon>Goodeidae</taxon>
        <taxon>Ilyodon</taxon>
    </lineage>
</organism>
<name>A0ABV0V911_9TELE</name>
<evidence type="ECO:0000313" key="1">
    <source>
        <dbReference type="EMBL" id="MEQ2253815.1"/>
    </source>
</evidence>
<comment type="caution">
    <text evidence="1">The sequence shown here is derived from an EMBL/GenBank/DDBJ whole genome shotgun (WGS) entry which is preliminary data.</text>
</comment>
<dbReference type="Proteomes" id="UP001482620">
    <property type="component" value="Unassembled WGS sequence"/>
</dbReference>
<feature type="non-terminal residue" evidence="1">
    <location>
        <position position="1"/>
    </location>
</feature>
<evidence type="ECO:0000313" key="2">
    <source>
        <dbReference type="Proteomes" id="UP001482620"/>
    </source>
</evidence>
<protein>
    <submittedName>
        <fullName evidence="1">Uncharacterized protein</fullName>
    </submittedName>
</protein>
<reference evidence="1 2" key="1">
    <citation type="submission" date="2021-06" db="EMBL/GenBank/DDBJ databases">
        <authorList>
            <person name="Palmer J.M."/>
        </authorList>
    </citation>
    <scope>NUCLEOTIDE SEQUENCE [LARGE SCALE GENOMIC DNA]</scope>
    <source>
        <strain evidence="2">if_2019</strain>
        <tissue evidence="1">Muscle</tissue>
    </source>
</reference>
<keyword evidence="2" id="KW-1185">Reference proteome</keyword>
<feature type="non-terminal residue" evidence="1">
    <location>
        <position position="161"/>
    </location>
</feature>
<gene>
    <name evidence="1" type="ORF">ILYODFUR_036436</name>
</gene>
<accession>A0ABV0V911</accession>
<proteinExistence type="predicted"/>
<sequence length="161" mass="18235">EKYCELWCHSCRLGGARSVSFSADGHTVVTTGFKDGSLQCANLRPSCRIKDAYNEKDNYFTQYHQAMSLSLQIAFNSENPILLTLPVWGQEAPVSCKKTEENEVGCVATIDVMEQDKSYLPTPLNSTWLESRQDAIVKEDIKQHSETKKALRETVRELRET</sequence>